<comment type="caution">
    <text evidence="1">The sequence shown here is derived from an EMBL/GenBank/DDBJ whole genome shotgun (WGS) entry which is preliminary data.</text>
</comment>
<evidence type="ECO:0000313" key="2">
    <source>
        <dbReference type="Proteomes" id="UP000663848"/>
    </source>
</evidence>
<reference evidence="1" key="1">
    <citation type="submission" date="2021-02" db="EMBL/GenBank/DDBJ databases">
        <authorList>
            <person name="Nowell W R."/>
        </authorList>
    </citation>
    <scope>NUCLEOTIDE SEQUENCE</scope>
</reference>
<protein>
    <submittedName>
        <fullName evidence="1">Uncharacterized protein</fullName>
    </submittedName>
</protein>
<dbReference type="EMBL" id="CAJOBR010048247">
    <property type="protein sequence ID" value="CAF5044390.1"/>
    <property type="molecule type" value="Genomic_DNA"/>
</dbReference>
<proteinExistence type="predicted"/>
<dbReference type="AlphaFoldDB" id="A0A822CIN8"/>
<sequence length="66" mass="7893">HPPRLPDVNELSLSWLMPSTPDSRLHQILKTNTTISRIIEEWRRKWQVGSQWLDADVEELYEDLHD</sequence>
<name>A0A822CIN8_9BILA</name>
<gene>
    <name evidence="1" type="ORF">QYT958_LOCUS41626</name>
</gene>
<dbReference type="Proteomes" id="UP000663848">
    <property type="component" value="Unassembled WGS sequence"/>
</dbReference>
<feature type="non-terminal residue" evidence="1">
    <location>
        <position position="66"/>
    </location>
</feature>
<accession>A0A822CIN8</accession>
<evidence type="ECO:0000313" key="1">
    <source>
        <dbReference type="EMBL" id="CAF5044390.1"/>
    </source>
</evidence>
<feature type="non-terminal residue" evidence="1">
    <location>
        <position position="1"/>
    </location>
</feature>
<organism evidence="1 2">
    <name type="scientific">Rotaria socialis</name>
    <dbReference type="NCBI Taxonomy" id="392032"/>
    <lineage>
        <taxon>Eukaryota</taxon>
        <taxon>Metazoa</taxon>
        <taxon>Spiralia</taxon>
        <taxon>Gnathifera</taxon>
        <taxon>Rotifera</taxon>
        <taxon>Eurotatoria</taxon>
        <taxon>Bdelloidea</taxon>
        <taxon>Philodinida</taxon>
        <taxon>Philodinidae</taxon>
        <taxon>Rotaria</taxon>
    </lineage>
</organism>